<reference evidence="5" key="1">
    <citation type="journal article" date="2017" name="Genome Biol.">
        <title>Comparative genomics reveals high biological diversity and specific adaptations in the industrially and medically important fungal genus Aspergillus.</title>
        <authorList>
            <person name="de Vries R.P."/>
            <person name="Riley R."/>
            <person name="Wiebenga A."/>
            <person name="Aguilar-Osorio G."/>
            <person name="Amillis S."/>
            <person name="Uchima C.A."/>
            <person name="Anderluh G."/>
            <person name="Asadollahi M."/>
            <person name="Askin M."/>
            <person name="Barry K."/>
            <person name="Battaglia E."/>
            <person name="Bayram O."/>
            <person name="Benocci T."/>
            <person name="Braus-Stromeyer S.A."/>
            <person name="Caldana C."/>
            <person name="Canovas D."/>
            <person name="Cerqueira G.C."/>
            <person name="Chen F."/>
            <person name="Chen W."/>
            <person name="Choi C."/>
            <person name="Clum A."/>
            <person name="Dos Santos R.A."/>
            <person name="Damasio A.R."/>
            <person name="Diallinas G."/>
            <person name="Emri T."/>
            <person name="Fekete E."/>
            <person name="Flipphi M."/>
            <person name="Freyberg S."/>
            <person name="Gallo A."/>
            <person name="Gournas C."/>
            <person name="Habgood R."/>
            <person name="Hainaut M."/>
            <person name="Harispe M.L."/>
            <person name="Henrissat B."/>
            <person name="Hilden K.S."/>
            <person name="Hope R."/>
            <person name="Hossain A."/>
            <person name="Karabika E."/>
            <person name="Karaffa L."/>
            <person name="Karanyi Z."/>
            <person name="Krasevec N."/>
            <person name="Kuo A."/>
            <person name="Kusch H."/>
            <person name="LaButti K."/>
            <person name="Lagendijk E.L."/>
            <person name="Lapidus A."/>
            <person name="Levasseur A."/>
            <person name="Lindquist E."/>
            <person name="Lipzen A."/>
            <person name="Logrieco A.F."/>
            <person name="MacCabe A."/>
            <person name="Maekelae M.R."/>
            <person name="Malavazi I."/>
            <person name="Melin P."/>
            <person name="Meyer V."/>
            <person name="Mielnichuk N."/>
            <person name="Miskei M."/>
            <person name="Molnar A.P."/>
            <person name="Mule G."/>
            <person name="Ngan C.Y."/>
            <person name="Orejas M."/>
            <person name="Orosz E."/>
            <person name="Ouedraogo J.P."/>
            <person name="Overkamp K.M."/>
            <person name="Park H.-S."/>
            <person name="Perrone G."/>
            <person name="Piumi F."/>
            <person name="Punt P.J."/>
            <person name="Ram A.F."/>
            <person name="Ramon A."/>
            <person name="Rauscher S."/>
            <person name="Record E."/>
            <person name="Riano-Pachon D.M."/>
            <person name="Robert V."/>
            <person name="Roehrig J."/>
            <person name="Ruller R."/>
            <person name="Salamov A."/>
            <person name="Salih N.S."/>
            <person name="Samson R.A."/>
            <person name="Sandor E."/>
            <person name="Sanguinetti M."/>
            <person name="Schuetze T."/>
            <person name="Sepcic K."/>
            <person name="Shelest E."/>
            <person name="Sherlock G."/>
            <person name="Sophianopoulou V."/>
            <person name="Squina F.M."/>
            <person name="Sun H."/>
            <person name="Susca A."/>
            <person name="Todd R.B."/>
            <person name="Tsang A."/>
            <person name="Unkles S.E."/>
            <person name="van de Wiele N."/>
            <person name="van Rossen-Uffink D."/>
            <person name="Oliveira J.V."/>
            <person name="Vesth T.C."/>
            <person name="Visser J."/>
            <person name="Yu J.-H."/>
            <person name="Zhou M."/>
            <person name="Andersen M.R."/>
            <person name="Archer D.B."/>
            <person name="Baker S.E."/>
            <person name="Benoit I."/>
            <person name="Brakhage A.A."/>
            <person name="Braus G.H."/>
            <person name="Fischer R."/>
            <person name="Frisvad J.C."/>
            <person name="Goldman G.H."/>
            <person name="Houbraken J."/>
            <person name="Oakley B."/>
            <person name="Pocsi I."/>
            <person name="Scazzocchio C."/>
            <person name="Seiboth B."/>
            <person name="vanKuyk P.A."/>
            <person name="Wortman J."/>
            <person name="Dyer P.S."/>
            <person name="Grigoriev I.V."/>
        </authorList>
    </citation>
    <scope>NUCLEOTIDE SEQUENCE [LARGE SCALE GENOMIC DNA]</scope>
    <source>
        <strain evidence="5">CBS 583.65</strain>
    </source>
</reference>
<keyword evidence="1" id="KW-0863">Zinc-finger</keyword>
<keyword evidence="5" id="KW-1185">Reference proteome</keyword>
<accession>A0A1L9PE19</accession>
<dbReference type="SMART" id="SM00355">
    <property type="entry name" value="ZnF_C2H2"/>
    <property type="match status" value="2"/>
</dbReference>
<dbReference type="PROSITE" id="PS00028">
    <property type="entry name" value="ZINC_FINGER_C2H2_1"/>
    <property type="match status" value="1"/>
</dbReference>
<dbReference type="AlphaFoldDB" id="A0A1L9PE19"/>
<evidence type="ECO:0000313" key="4">
    <source>
        <dbReference type="EMBL" id="OJI99694.1"/>
    </source>
</evidence>
<dbReference type="EMBL" id="KV878127">
    <property type="protein sequence ID" value="OJI99694.1"/>
    <property type="molecule type" value="Genomic_DNA"/>
</dbReference>
<gene>
    <name evidence="4" type="ORF">ASPVEDRAFT_70028</name>
</gene>
<evidence type="ECO:0000256" key="2">
    <source>
        <dbReference type="SAM" id="MobiDB-lite"/>
    </source>
</evidence>
<evidence type="ECO:0000259" key="3">
    <source>
        <dbReference type="PROSITE" id="PS50157"/>
    </source>
</evidence>
<dbReference type="Proteomes" id="UP000184073">
    <property type="component" value="Unassembled WGS sequence"/>
</dbReference>
<keyword evidence="1" id="KW-0479">Metal-binding</keyword>
<keyword evidence="1" id="KW-0862">Zinc</keyword>
<dbReference type="Gene3D" id="3.30.160.60">
    <property type="entry name" value="Classic Zinc Finger"/>
    <property type="match status" value="2"/>
</dbReference>
<evidence type="ECO:0000256" key="1">
    <source>
        <dbReference type="PROSITE-ProRule" id="PRU00042"/>
    </source>
</evidence>
<dbReference type="GeneID" id="63731564"/>
<dbReference type="RefSeq" id="XP_040665457.1">
    <property type="nucleotide sequence ID" value="XM_040816053.1"/>
</dbReference>
<dbReference type="PROSITE" id="PS50157">
    <property type="entry name" value="ZINC_FINGER_C2H2_2"/>
    <property type="match status" value="1"/>
</dbReference>
<dbReference type="InterPro" id="IPR036236">
    <property type="entry name" value="Znf_C2H2_sf"/>
</dbReference>
<feature type="compositionally biased region" description="Polar residues" evidence="2">
    <location>
        <begin position="102"/>
        <end position="112"/>
    </location>
</feature>
<feature type="region of interest" description="Disordered" evidence="2">
    <location>
        <begin position="68"/>
        <end position="112"/>
    </location>
</feature>
<dbReference type="GO" id="GO:0008270">
    <property type="term" value="F:zinc ion binding"/>
    <property type="evidence" value="ECO:0007669"/>
    <property type="project" value="UniProtKB-KW"/>
</dbReference>
<dbReference type="SUPFAM" id="SSF57667">
    <property type="entry name" value="beta-beta-alpha zinc fingers"/>
    <property type="match status" value="1"/>
</dbReference>
<feature type="domain" description="C2H2-type" evidence="3">
    <location>
        <begin position="203"/>
        <end position="231"/>
    </location>
</feature>
<proteinExistence type="predicted"/>
<organism evidence="4 5">
    <name type="scientific">Aspergillus versicolor CBS 583.65</name>
    <dbReference type="NCBI Taxonomy" id="1036611"/>
    <lineage>
        <taxon>Eukaryota</taxon>
        <taxon>Fungi</taxon>
        <taxon>Dikarya</taxon>
        <taxon>Ascomycota</taxon>
        <taxon>Pezizomycotina</taxon>
        <taxon>Eurotiomycetes</taxon>
        <taxon>Eurotiomycetidae</taxon>
        <taxon>Eurotiales</taxon>
        <taxon>Aspergillaceae</taxon>
        <taxon>Aspergillus</taxon>
        <taxon>Aspergillus subgen. Nidulantes</taxon>
    </lineage>
</organism>
<protein>
    <recommendedName>
        <fullName evidence="3">C2H2-type domain-containing protein</fullName>
    </recommendedName>
</protein>
<sequence>MDSSPSNCGWHSAVRDDMRHYLAGTPGPSPPIDTIPPESVLLNWHDIAPCDYILSHFIPQTSAQALGSGDNSPYDNQAPAVCRDTDAPANDGLSDFYPHRPSNIQPQLAGQSSELGAPLEPYIIDPPVQVQTERPRLYQSASKPRRRRAAPRSKAQENRINKQQPVAGTFKCKWEDCPNTDGFSRKGELQRHVITIHLSPRSFECPKTNCEWAFNRKDNLGQHLDRVHEPN</sequence>
<evidence type="ECO:0000313" key="5">
    <source>
        <dbReference type="Proteomes" id="UP000184073"/>
    </source>
</evidence>
<dbReference type="InterPro" id="IPR013087">
    <property type="entry name" value="Znf_C2H2_type"/>
</dbReference>
<dbReference type="STRING" id="1036611.A0A1L9PE19"/>
<dbReference type="VEuPathDB" id="FungiDB:ASPVEDRAFT_70028"/>
<name>A0A1L9PE19_ASPVE</name>
<feature type="region of interest" description="Disordered" evidence="2">
    <location>
        <begin position="125"/>
        <end position="163"/>
    </location>
</feature>
<dbReference type="OrthoDB" id="654211at2759"/>